<dbReference type="PRINTS" id="PR00081">
    <property type="entry name" value="GDHRDH"/>
</dbReference>
<dbReference type="Pfam" id="PF00106">
    <property type="entry name" value="adh_short"/>
    <property type="match status" value="1"/>
</dbReference>
<dbReference type="InterPro" id="IPR002347">
    <property type="entry name" value="SDR_fam"/>
</dbReference>
<keyword evidence="3" id="KW-0560">Oxidoreductase</keyword>
<keyword evidence="2" id="KW-0521">NADP</keyword>
<dbReference type="GeneID" id="5997642"/>
<dbReference type="RefSeq" id="XP_023093222.1">
    <property type="nucleotide sequence ID" value="XM_023232724.1"/>
</dbReference>
<evidence type="ECO:0000313" key="5">
    <source>
        <dbReference type="Proteomes" id="UP000006564"/>
    </source>
</evidence>
<proteinExistence type="inferred from homology"/>
<dbReference type="HOGENOM" id="CLU_010194_44_6_1"/>
<evidence type="ECO:0000256" key="2">
    <source>
        <dbReference type="ARBA" id="ARBA00022857"/>
    </source>
</evidence>
<name>Q2U207_ASPOR</name>
<dbReference type="KEGG" id="aor:AO090138000023"/>
<dbReference type="GO" id="GO:0016491">
    <property type="term" value="F:oxidoreductase activity"/>
    <property type="evidence" value="ECO:0007669"/>
    <property type="project" value="UniProtKB-KW"/>
</dbReference>
<keyword evidence="5" id="KW-1185">Reference proteome</keyword>
<dbReference type="SUPFAM" id="SSF51735">
    <property type="entry name" value="NAD(P)-binding Rossmann-fold domains"/>
    <property type="match status" value="1"/>
</dbReference>
<dbReference type="Proteomes" id="UP000006564">
    <property type="component" value="Chromosome 6"/>
</dbReference>
<dbReference type="AlphaFoldDB" id="Q2U207"/>
<sequence>MGLFSSAEPPLTEANLSNQSGMTFVVTGATSGYGLHLATILYQHGGKVYLAARNASRAQSVIDDITRRHPESKGQLVYLHLDLGDLSTIKKSAEEFLTKESKLHVLWNNAGVMIPPQGSTTAQGYELQLGTNVIGPFLFTKLLYPALAKAAADSPPNSVRVVWLSSSAVRMAPTPAIDFSNMDYHKDEGAWTKYGRSKAANVLLAVEFARRSKKDGVASIVGPLKRISPAENNALLASRCRVGQRPEVGAYTELFAGLQPDIDPVNSGNWSLTCRVVVPPGRVVAGRKDLYDPELSEKFWQWNEEQVRSYL</sequence>
<reference evidence="4 5" key="1">
    <citation type="journal article" date="2005" name="Nature">
        <title>Genome sequencing and analysis of Aspergillus oryzae.</title>
        <authorList>
            <person name="Machida M."/>
            <person name="Asai K."/>
            <person name="Sano M."/>
            <person name="Tanaka T."/>
            <person name="Kumagai T."/>
            <person name="Terai G."/>
            <person name="Kusumoto K."/>
            <person name="Arima T."/>
            <person name="Akita O."/>
            <person name="Kashiwagi Y."/>
            <person name="Abe K."/>
            <person name="Gomi K."/>
            <person name="Horiuchi H."/>
            <person name="Kitamoto K."/>
            <person name="Kobayashi T."/>
            <person name="Takeuchi M."/>
            <person name="Denning D.W."/>
            <person name="Galagan J.E."/>
            <person name="Nierman W.C."/>
            <person name="Yu J."/>
            <person name="Archer D.B."/>
            <person name="Bennett J.W."/>
            <person name="Bhatnagar D."/>
            <person name="Cleveland T.E."/>
            <person name="Fedorova N.D."/>
            <person name="Gotoh O."/>
            <person name="Horikawa H."/>
            <person name="Hosoyama A."/>
            <person name="Ichinomiya M."/>
            <person name="Igarashi R."/>
            <person name="Iwashita K."/>
            <person name="Juvvadi P.R."/>
            <person name="Kato M."/>
            <person name="Kato Y."/>
            <person name="Kin T."/>
            <person name="Kokubun A."/>
            <person name="Maeda H."/>
            <person name="Maeyama N."/>
            <person name="Maruyama J."/>
            <person name="Nagasaki H."/>
            <person name="Nakajima T."/>
            <person name="Oda K."/>
            <person name="Okada K."/>
            <person name="Paulsen I."/>
            <person name="Sakamoto K."/>
            <person name="Sawano T."/>
            <person name="Takahashi M."/>
            <person name="Takase K."/>
            <person name="Terabayashi Y."/>
            <person name="Wortman J."/>
            <person name="Yamada O."/>
            <person name="Yamagata Y."/>
            <person name="Anazawa H."/>
            <person name="Hata Y."/>
            <person name="Koide Y."/>
            <person name="Komori T."/>
            <person name="Koyama Y."/>
            <person name="Minetoki T."/>
            <person name="Suharnan S."/>
            <person name="Tanaka A."/>
            <person name="Isono K."/>
            <person name="Kuhara S."/>
            <person name="Ogasawara N."/>
            <person name="Kikuchi H."/>
        </authorList>
    </citation>
    <scope>NUCLEOTIDE SEQUENCE [LARGE SCALE GENOMIC DNA]</scope>
    <source>
        <strain evidence="5">ATCC 42149 / RIB 40</strain>
    </source>
</reference>
<dbReference type="OMA" id="FNPGNLQ"/>
<accession>Q2U207</accession>
<dbReference type="STRING" id="510516.Q2U207"/>
<protein>
    <submittedName>
        <fullName evidence="4">DNA, SC138</fullName>
    </submittedName>
</protein>
<dbReference type="InterPro" id="IPR036291">
    <property type="entry name" value="NAD(P)-bd_dom_sf"/>
</dbReference>
<dbReference type="Gene3D" id="3.40.50.720">
    <property type="entry name" value="NAD(P)-binding Rossmann-like Domain"/>
    <property type="match status" value="1"/>
</dbReference>
<evidence type="ECO:0000256" key="3">
    <source>
        <dbReference type="ARBA" id="ARBA00023002"/>
    </source>
</evidence>
<dbReference type="EMBL" id="BA000054">
    <property type="protein sequence ID" value="BAE64408.1"/>
    <property type="molecule type" value="Genomic_DNA"/>
</dbReference>
<evidence type="ECO:0000256" key="1">
    <source>
        <dbReference type="ARBA" id="ARBA00006484"/>
    </source>
</evidence>
<organism evidence="4 5">
    <name type="scientific">Aspergillus oryzae (strain ATCC 42149 / RIB 40)</name>
    <name type="common">Yellow koji mold</name>
    <dbReference type="NCBI Taxonomy" id="510516"/>
    <lineage>
        <taxon>Eukaryota</taxon>
        <taxon>Fungi</taxon>
        <taxon>Dikarya</taxon>
        <taxon>Ascomycota</taxon>
        <taxon>Pezizomycotina</taxon>
        <taxon>Eurotiomycetes</taxon>
        <taxon>Eurotiomycetidae</taxon>
        <taxon>Eurotiales</taxon>
        <taxon>Aspergillaceae</taxon>
        <taxon>Aspergillus</taxon>
        <taxon>Aspergillus subgen. Circumdati</taxon>
    </lineage>
</organism>
<comment type="similarity">
    <text evidence="1">Belongs to the short-chain dehydrogenases/reductases (SDR) family.</text>
</comment>
<dbReference type="PANTHER" id="PTHR24320:SF236">
    <property type="entry name" value="SHORT-CHAIN DEHYDROGENASE-RELATED"/>
    <property type="match status" value="1"/>
</dbReference>
<dbReference type="PANTHER" id="PTHR24320">
    <property type="entry name" value="RETINOL DEHYDROGENASE"/>
    <property type="match status" value="1"/>
</dbReference>
<gene>
    <name evidence="4" type="ORF">AO090138000023</name>
</gene>
<dbReference type="EMBL" id="AP007170">
    <property type="protein sequence ID" value="BAE64408.1"/>
    <property type="molecule type" value="Genomic_DNA"/>
</dbReference>
<evidence type="ECO:0000313" key="4">
    <source>
        <dbReference type="EMBL" id="BAE64408.1"/>
    </source>
</evidence>